<dbReference type="NCBIfam" id="TIGR04131">
    <property type="entry name" value="Bac_Flav_CTERM"/>
    <property type="match status" value="1"/>
</dbReference>
<dbReference type="InterPro" id="IPR001434">
    <property type="entry name" value="OmcB-like_DUF11"/>
</dbReference>
<reference evidence="10 11" key="1">
    <citation type="submission" date="2020-01" db="EMBL/GenBank/DDBJ databases">
        <title>Muricauda sediminis sp.nov. 40Bstr401.</title>
        <authorList>
            <person name="Xue Z."/>
            <person name="Zhu S."/>
            <person name="Ren N."/>
            <person name="Chen T."/>
            <person name="Chen X."/>
            <person name="Chen J."/>
            <person name="Yang J."/>
        </authorList>
    </citation>
    <scope>NUCLEOTIDE SEQUENCE [LARGE SCALE GENOMIC DNA]</scope>
    <source>
        <strain evidence="10 11">40Bstr401</strain>
    </source>
</reference>
<dbReference type="InterPro" id="IPR026919">
    <property type="entry name" value="ADGRV1"/>
</dbReference>
<proteinExistence type="predicted"/>
<feature type="region of interest" description="Disordered" evidence="6">
    <location>
        <begin position="967"/>
        <end position="987"/>
    </location>
</feature>
<dbReference type="AlphaFoldDB" id="A0A6I5KQZ6"/>
<evidence type="ECO:0000313" key="10">
    <source>
        <dbReference type="EMBL" id="NDV43324.1"/>
    </source>
</evidence>
<evidence type="ECO:0000256" key="3">
    <source>
        <dbReference type="ARBA" id="ARBA00022729"/>
    </source>
</evidence>
<dbReference type="Pfam" id="PF18884">
    <property type="entry name" value="TSP3_bac"/>
    <property type="match status" value="2"/>
</dbReference>
<dbReference type="InterPro" id="IPR026341">
    <property type="entry name" value="T9SS_type_B"/>
</dbReference>
<dbReference type="GO" id="GO:0016020">
    <property type="term" value="C:membrane"/>
    <property type="evidence" value="ECO:0007669"/>
    <property type="project" value="InterPro"/>
</dbReference>
<evidence type="ECO:0000256" key="4">
    <source>
        <dbReference type="ARBA" id="ARBA00022737"/>
    </source>
</evidence>
<protein>
    <submittedName>
        <fullName evidence="10">T9SS type B sorting domain-containing protein</fullName>
    </submittedName>
</protein>
<dbReference type="InterPro" id="IPR044023">
    <property type="entry name" value="Ig_7"/>
</dbReference>
<keyword evidence="2" id="KW-0964">Secreted</keyword>
<evidence type="ECO:0000259" key="9">
    <source>
        <dbReference type="Pfam" id="PF19081"/>
    </source>
</evidence>
<dbReference type="EMBL" id="JAAAMI010000003">
    <property type="protein sequence ID" value="NDV43324.1"/>
    <property type="molecule type" value="Genomic_DNA"/>
</dbReference>
<feature type="non-terminal residue" evidence="10">
    <location>
        <position position="1"/>
    </location>
</feature>
<keyword evidence="11" id="KW-1185">Reference proteome</keyword>
<keyword evidence="3" id="KW-0732">Signal</keyword>
<dbReference type="InterPro" id="IPR047589">
    <property type="entry name" value="DUF11_rpt"/>
</dbReference>
<feature type="domain" description="DUF11" evidence="7">
    <location>
        <begin position="1029"/>
        <end position="1143"/>
    </location>
</feature>
<dbReference type="InterPro" id="IPR059100">
    <property type="entry name" value="TSP3_bac"/>
</dbReference>
<dbReference type="Gene3D" id="2.60.40.1170">
    <property type="entry name" value="Mu homology domain, subdomain B"/>
    <property type="match status" value="1"/>
</dbReference>
<dbReference type="NCBIfam" id="TIGR01451">
    <property type="entry name" value="B_ant_repeat"/>
    <property type="match status" value="1"/>
</dbReference>
<dbReference type="PANTHER" id="PTHR46682">
    <property type="entry name" value="ADHESION G-PROTEIN COUPLED RECEPTOR V1"/>
    <property type="match status" value="1"/>
</dbReference>
<evidence type="ECO:0000259" key="8">
    <source>
        <dbReference type="Pfam" id="PF03160"/>
    </source>
</evidence>
<evidence type="ECO:0000313" key="11">
    <source>
        <dbReference type="Proteomes" id="UP000468707"/>
    </source>
</evidence>
<dbReference type="InterPro" id="IPR003644">
    <property type="entry name" value="Calx_beta"/>
</dbReference>
<comment type="caution">
    <text evidence="10">The sequence shown here is derived from an EMBL/GenBank/DDBJ whole genome shotgun (WGS) entry which is preliminary data.</text>
</comment>
<evidence type="ECO:0000256" key="6">
    <source>
        <dbReference type="SAM" id="MobiDB-lite"/>
    </source>
</evidence>
<feature type="domain" description="Calx-beta" evidence="8">
    <location>
        <begin position="206"/>
        <end position="294"/>
    </location>
</feature>
<keyword evidence="5" id="KW-0106">Calcium</keyword>
<dbReference type="SUPFAM" id="SSF141072">
    <property type="entry name" value="CalX-like"/>
    <property type="match status" value="3"/>
</dbReference>
<dbReference type="Gene3D" id="2.60.40.2030">
    <property type="match status" value="3"/>
</dbReference>
<dbReference type="Pfam" id="PF03160">
    <property type="entry name" value="Calx-beta"/>
    <property type="match status" value="2"/>
</dbReference>
<gene>
    <name evidence="10" type="ORF">GTK07_08285</name>
</gene>
<dbReference type="PANTHER" id="PTHR46682:SF1">
    <property type="entry name" value="ADHESION G-PROTEIN COUPLED RECEPTOR V1"/>
    <property type="match status" value="1"/>
</dbReference>
<dbReference type="Pfam" id="PF01345">
    <property type="entry name" value="DUF11"/>
    <property type="match status" value="1"/>
</dbReference>
<dbReference type="RefSeq" id="WP_163634818.1">
    <property type="nucleotide sequence ID" value="NZ_JAAAMI010000003.1"/>
</dbReference>
<comment type="subcellular location">
    <subcellularLocation>
        <location evidence="1">Secreted</location>
    </subcellularLocation>
</comment>
<dbReference type="GO" id="GO:0004930">
    <property type="term" value="F:G protein-coupled receptor activity"/>
    <property type="evidence" value="ECO:0007669"/>
    <property type="project" value="InterPro"/>
</dbReference>
<evidence type="ECO:0000256" key="5">
    <source>
        <dbReference type="ARBA" id="ARBA00022837"/>
    </source>
</evidence>
<keyword evidence="4" id="KW-0677">Repeat</keyword>
<dbReference type="Pfam" id="PF13585">
    <property type="entry name" value="CHU_C"/>
    <property type="match status" value="1"/>
</dbReference>
<dbReference type="Proteomes" id="UP000468707">
    <property type="component" value="Unassembled WGS sequence"/>
</dbReference>
<feature type="domain" description="Calx-beta" evidence="8">
    <location>
        <begin position="63"/>
        <end position="182"/>
    </location>
</feature>
<evidence type="ECO:0000256" key="1">
    <source>
        <dbReference type="ARBA" id="ARBA00004613"/>
    </source>
</evidence>
<organism evidence="10 11">
    <name type="scientific">Flagellimonas sediminis</name>
    <dbReference type="NCBI Taxonomy" id="2696468"/>
    <lineage>
        <taxon>Bacteria</taxon>
        <taxon>Pseudomonadati</taxon>
        <taxon>Bacteroidota</taxon>
        <taxon>Flavobacteriia</taxon>
        <taxon>Flavobacteriales</taxon>
        <taxon>Flavobacteriaceae</taxon>
        <taxon>Flagellimonas</taxon>
    </lineage>
</organism>
<dbReference type="Pfam" id="PF19081">
    <property type="entry name" value="Ig_7"/>
    <property type="match status" value="1"/>
</dbReference>
<sequence>SPELVNIPAGVYDGTAGTAVALALTITGDTDVESDETIDLSLGTPTGDASLGSQTTTTYTINNDDSVTVEFSQATGSDAENSGGNLPVLLVTGTVVNATTVTVTDLGTGTATSGVDYSFTSPELVNIPAGVYDGTAVALALTITGDTDVESDETIDLSLGTPTGDASLGSQTTTTYTINNDDTPIATITASDDTATELGTTPGSFTVNLSAVNNTGSDIVIDYTVGGDATPGSDYNTLSGSVAISDGQTNASILVTPIDDSLTELDETVVVTLAAGTGYTVGTPNNDTVTIVSEDDIQPAGYTVIINNDPINSANQNNVSFTFSNAPTFLTSFDYTFTSDGDGNVASVSGSGAVLTQNRTVSNINLSGLPDGLVTLTVTISNILGTEGAPTTDTAIKLTTIPSGYSVSINQDPIDQTNENTVGFTFSGAEVNAGYQYTFSSDGGGTNVTGSGTISSANQQVTGIDLSGLNNGTVTLSVTLSNTNGSGTPATDNVTKETCFAGSGTPVQSGTPTEFCVGNLGDFTQNLNDYISSTPPSGAVLRWTTNADTSVSGDYLPSNSSVVTAAGTYYGFYYDASNDCASPTLEIVLTVNEEPNAGTPSNGGACNSSTDGIYLIDLDDRLTGADAGNWSILTTPAGSSAVINAGNIVNFNGQPTGSYVFTYTTTNAAPPCVNQSVNVTVTVNDCSIPCNAGSEAPGQSATLEFCDIIAVDLNDYVTNATPNGTVLTWSVDADPLVVDAHIGSFVEGPGTYYGFFYDETNNCASPTMDLTLERNFTPVINITDAGEPICGQGTVTLTASATVEDESTITYRWYDAPTGGTILQTGNTLVINDLDTTTSYYVSASANGCESERVEVIAVVNDTQSAGTPTDITACSVQGNGGPNIIDLDDTLTEADAGTWSLITDPSSGALLIGSDNTVDFAGLPDGDYVFEYTTTGAVAPCTNASVQVTISVSDCIVDTDGDGLTDGEEAALGTNPNNPDTDGDGLTDGEEVLVIDDPDTSAVPENATDPLDACDPFLTPDCNPDDIDLAITKEVDREEVLLNAEVNFTITVENLTMDRVLDIVVNDLLASGFNYISHNASKGTYDPETGEWSIDELTAEEVVTLRITVTVVTAGQLQNTATIASTFPNDGVASNDTASASVTVNESQCKDPGTICNIFSPNGDGINDTLKFIDPNNEYTNNTFEVFDRYGNSVFQMDGYDSSWDGTGKNGELPKGTYFYILDRKGDGTDVVKGWIQIIRD</sequence>
<dbReference type="InterPro" id="IPR038081">
    <property type="entry name" value="CalX-like_sf"/>
</dbReference>
<feature type="domain" description="Ig-like" evidence="9">
    <location>
        <begin position="783"/>
        <end position="861"/>
    </location>
</feature>
<name>A0A6I5KQZ6_9FLAO</name>
<evidence type="ECO:0000259" key="7">
    <source>
        <dbReference type="Pfam" id="PF01345"/>
    </source>
</evidence>
<evidence type="ECO:0000256" key="2">
    <source>
        <dbReference type="ARBA" id="ARBA00022525"/>
    </source>
</evidence>
<accession>A0A6I5KQZ6</accession>